<dbReference type="EMBL" id="AP021861">
    <property type="protein sequence ID" value="BBO34366.1"/>
    <property type="molecule type" value="Genomic_DNA"/>
</dbReference>
<dbReference type="KEGG" id="lpav:PLANPX_3978"/>
<keyword evidence="2" id="KW-0812">Transmembrane</keyword>
<dbReference type="AlphaFoldDB" id="A0A5K7XJ14"/>
<feature type="region of interest" description="Disordered" evidence="1">
    <location>
        <begin position="1"/>
        <end position="30"/>
    </location>
</feature>
<feature type="domain" description="LssY-like C-terminal" evidence="3">
    <location>
        <begin position="78"/>
        <end position="260"/>
    </location>
</feature>
<organism evidence="4 5">
    <name type="scientific">Lacipirellula parvula</name>
    <dbReference type="NCBI Taxonomy" id="2650471"/>
    <lineage>
        <taxon>Bacteria</taxon>
        <taxon>Pseudomonadati</taxon>
        <taxon>Planctomycetota</taxon>
        <taxon>Planctomycetia</taxon>
        <taxon>Pirellulales</taxon>
        <taxon>Lacipirellulaceae</taxon>
        <taxon>Lacipirellula</taxon>
    </lineage>
</organism>
<name>A0A5K7XJ14_9BACT</name>
<proteinExistence type="predicted"/>
<evidence type="ECO:0000256" key="1">
    <source>
        <dbReference type="SAM" id="MobiDB-lite"/>
    </source>
</evidence>
<sequence>MAESTEATMANIPPDAENPSGTREAEGVTAVPERVRRRWKRRMAGWMLLLILGWLGGAYLLLPLVWKIKESRHPALDDLPDVTRAADNIPGDPLNVSLIGSENDLIKGMAAAKWLEAKPLSLSSDLKIAEATVLKRPDDQAPVSSLYLFGRKEDLAFEKQVGDDPRQRHHVRFWKTDKIDPDGQPVWIGSAAFDKGVGLSHRTGQITHHIDGNVDQERDTLFVDLNEAGVLSDEYIVQHFHKTLEGKNGGGDEWHTDGNLYVGVLIPE</sequence>
<dbReference type="Pfam" id="PF14067">
    <property type="entry name" value="LssY_C"/>
    <property type="match status" value="1"/>
</dbReference>
<evidence type="ECO:0000259" key="3">
    <source>
        <dbReference type="Pfam" id="PF14067"/>
    </source>
</evidence>
<evidence type="ECO:0000313" key="4">
    <source>
        <dbReference type="EMBL" id="BBO34366.1"/>
    </source>
</evidence>
<keyword evidence="5" id="KW-1185">Reference proteome</keyword>
<keyword evidence="2" id="KW-1133">Transmembrane helix</keyword>
<gene>
    <name evidence="4" type="ORF">PLANPX_3978</name>
</gene>
<dbReference type="Proteomes" id="UP000326837">
    <property type="component" value="Chromosome"/>
</dbReference>
<dbReference type="InterPro" id="IPR025902">
    <property type="entry name" value="LssY-like-C_dom"/>
</dbReference>
<keyword evidence="2" id="KW-0472">Membrane</keyword>
<evidence type="ECO:0000256" key="2">
    <source>
        <dbReference type="SAM" id="Phobius"/>
    </source>
</evidence>
<feature type="transmembrane region" description="Helical" evidence="2">
    <location>
        <begin position="44"/>
        <end position="66"/>
    </location>
</feature>
<accession>A0A5K7XJ14</accession>
<reference evidence="5" key="1">
    <citation type="submission" date="2019-10" db="EMBL/GenBank/DDBJ databases">
        <title>Lacipirellula parvula gen. nov., sp. nov., representing a lineage of planctomycetes widespread in freshwater anoxic habitats, and description of the family Lacipirellulaceae.</title>
        <authorList>
            <person name="Dedysh S.N."/>
            <person name="Kulichevskaya I.S."/>
            <person name="Beletsky A.V."/>
            <person name="Rakitin A.L."/>
            <person name="Mardanov A.V."/>
            <person name="Ivanova A.A."/>
            <person name="Saltykova V.X."/>
            <person name="Rijpstra W.I.C."/>
            <person name="Sinninghe Damste J.S."/>
            <person name="Ravin N.V."/>
        </authorList>
    </citation>
    <scope>NUCLEOTIDE SEQUENCE [LARGE SCALE GENOMIC DNA]</scope>
    <source>
        <strain evidence="5">PX69</strain>
    </source>
</reference>
<protein>
    <recommendedName>
        <fullName evidence="3">LssY-like C-terminal domain-containing protein</fullName>
    </recommendedName>
</protein>
<evidence type="ECO:0000313" key="5">
    <source>
        <dbReference type="Proteomes" id="UP000326837"/>
    </source>
</evidence>